<keyword evidence="5" id="KW-1185">Reference proteome</keyword>
<name>A0A4R6G1G2_9BURK</name>
<gene>
    <name evidence="4" type="ORF">EV677_2688</name>
</gene>
<dbReference type="Pfam" id="PF08338">
    <property type="entry name" value="DUF1731"/>
    <property type="match status" value="1"/>
</dbReference>
<sequence length="314" mass="34435">MTAIHFHDQRQQVLVTGATGFIGQLLVQALLADGHAVTALTRNPKKAARVLKGAVRSITRLDEIAPTEQIDVVINLAGARILGPRWTAARKQILHDSRVAFTEKLVDWMACMQHKPRLMLSASAIGYYGVQAEDDLTVLNEDAPSQPIFMSQLCRDWEHATQSARRYGVEAICMRFGLVLGDGGAFPMMALPIKLGLGGPLGSGRQTLSWIHVHDLLRGIAHLMSRPDTASRQAVYNFTAPEQPTQAQFSQAAAHQLGRPSFFPTPAMPVRFLLGEQADLLLKGQRVAPRALLKEGFVFDYPTVETAMAALLLR</sequence>
<dbReference type="Proteomes" id="UP000294737">
    <property type="component" value="Unassembled WGS sequence"/>
</dbReference>
<proteinExistence type="inferred from homology"/>
<evidence type="ECO:0000259" key="3">
    <source>
        <dbReference type="Pfam" id="PF08338"/>
    </source>
</evidence>
<evidence type="ECO:0000313" key="4">
    <source>
        <dbReference type="EMBL" id="TDN88201.1"/>
    </source>
</evidence>
<dbReference type="EMBL" id="SNWF01000007">
    <property type="protein sequence ID" value="TDN88201.1"/>
    <property type="molecule type" value="Genomic_DNA"/>
</dbReference>
<dbReference type="PANTHER" id="PTHR11092:SF0">
    <property type="entry name" value="EPIMERASE FAMILY PROTEIN SDR39U1"/>
    <property type="match status" value="1"/>
</dbReference>
<dbReference type="NCBIfam" id="TIGR01777">
    <property type="entry name" value="yfcH"/>
    <property type="match status" value="1"/>
</dbReference>
<dbReference type="SUPFAM" id="SSF51735">
    <property type="entry name" value="NAD(P)-binding Rossmann-fold domains"/>
    <property type="match status" value="1"/>
</dbReference>
<dbReference type="InterPro" id="IPR013549">
    <property type="entry name" value="DUF1731"/>
</dbReference>
<protein>
    <recommendedName>
        <fullName evidence="6">TIGR01777 family protein</fullName>
    </recommendedName>
</protein>
<feature type="domain" description="DUF1731" evidence="3">
    <location>
        <begin position="265"/>
        <end position="311"/>
    </location>
</feature>
<reference evidence="4 5" key="1">
    <citation type="submission" date="2019-03" db="EMBL/GenBank/DDBJ databases">
        <title>Genomic Encyclopedia of Type Strains, Phase IV (KMG-IV): sequencing the most valuable type-strain genomes for metagenomic binning, comparative biology and taxonomic classification.</title>
        <authorList>
            <person name="Goeker M."/>
        </authorList>
    </citation>
    <scope>NUCLEOTIDE SEQUENCE [LARGE SCALE GENOMIC DNA]</scope>
    <source>
        <strain evidence="4 5">DSM 18555</strain>
    </source>
</reference>
<dbReference type="InterPro" id="IPR010099">
    <property type="entry name" value="SDR39U1"/>
</dbReference>
<dbReference type="Gene3D" id="3.40.50.720">
    <property type="entry name" value="NAD(P)-binding Rossmann-like Domain"/>
    <property type="match status" value="1"/>
</dbReference>
<comment type="similarity">
    <text evidence="1">Belongs to the NAD(P)-dependent epimerase/dehydratase family. SDR39U1 subfamily.</text>
</comment>
<dbReference type="InterPro" id="IPR001509">
    <property type="entry name" value="Epimerase_deHydtase"/>
</dbReference>
<organism evidence="4 5">
    <name type="scientific">Herminiimonas fonticola</name>
    <dbReference type="NCBI Taxonomy" id="303380"/>
    <lineage>
        <taxon>Bacteria</taxon>
        <taxon>Pseudomonadati</taxon>
        <taxon>Pseudomonadota</taxon>
        <taxon>Betaproteobacteria</taxon>
        <taxon>Burkholderiales</taxon>
        <taxon>Oxalobacteraceae</taxon>
        <taxon>Herminiimonas</taxon>
    </lineage>
</organism>
<dbReference type="AlphaFoldDB" id="A0A4R6G1G2"/>
<dbReference type="PANTHER" id="PTHR11092">
    <property type="entry name" value="SUGAR NUCLEOTIDE EPIMERASE RELATED"/>
    <property type="match status" value="1"/>
</dbReference>
<accession>A0A4R6G1G2</accession>
<evidence type="ECO:0008006" key="6">
    <source>
        <dbReference type="Google" id="ProtNLM"/>
    </source>
</evidence>
<evidence type="ECO:0000256" key="1">
    <source>
        <dbReference type="ARBA" id="ARBA00009353"/>
    </source>
</evidence>
<evidence type="ECO:0000259" key="2">
    <source>
        <dbReference type="Pfam" id="PF01370"/>
    </source>
</evidence>
<dbReference type="Pfam" id="PF01370">
    <property type="entry name" value="Epimerase"/>
    <property type="match status" value="1"/>
</dbReference>
<comment type="caution">
    <text evidence="4">The sequence shown here is derived from an EMBL/GenBank/DDBJ whole genome shotgun (WGS) entry which is preliminary data.</text>
</comment>
<evidence type="ECO:0000313" key="5">
    <source>
        <dbReference type="Proteomes" id="UP000294737"/>
    </source>
</evidence>
<dbReference type="InterPro" id="IPR036291">
    <property type="entry name" value="NAD(P)-bd_dom_sf"/>
</dbReference>
<feature type="domain" description="NAD-dependent epimerase/dehydratase" evidence="2">
    <location>
        <begin position="13"/>
        <end position="237"/>
    </location>
</feature>